<reference evidence="2" key="2">
    <citation type="submission" date="2004-02" db="EMBL/GenBank/DDBJ databases">
        <authorList>
            <consortium name="Genoscope"/>
            <consortium name="Whitehead Institute Centre for Genome Research"/>
        </authorList>
    </citation>
    <scope>NUCLEOTIDE SEQUENCE</scope>
</reference>
<dbReference type="Pfam" id="PF19718">
    <property type="entry name" value="USP47_C"/>
    <property type="match status" value="1"/>
</dbReference>
<proteinExistence type="predicted"/>
<comment type="caution">
    <text evidence="2">The sequence shown here is derived from an EMBL/GenBank/DDBJ whole genome shotgun (WGS) entry which is preliminary data.</text>
</comment>
<dbReference type="HOGENOM" id="CLU_002928_0_0_1"/>
<dbReference type="OrthoDB" id="289038at2759"/>
<gene>
    <name evidence="2" type="ORF">GSTENG00005752001</name>
</gene>
<name>Q4T7F0_TETNG</name>
<dbReference type="EMBL" id="CAAE01008111">
    <property type="protein sequence ID" value="CAF91182.1"/>
    <property type="molecule type" value="Genomic_DNA"/>
</dbReference>
<evidence type="ECO:0000259" key="1">
    <source>
        <dbReference type="Pfam" id="PF19718"/>
    </source>
</evidence>
<reference evidence="2" key="1">
    <citation type="journal article" date="2004" name="Nature">
        <title>Genome duplication in the teleost fish Tetraodon nigroviridis reveals the early vertebrate proto-karyotype.</title>
        <authorList>
            <person name="Jaillon O."/>
            <person name="Aury J.-M."/>
            <person name="Brunet F."/>
            <person name="Petit J.-L."/>
            <person name="Stange-Thomann N."/>
            <person name="Mauceli E."/>
            <person name="Bouneau L."/>
            <person name="Fischer C."/>
            <person name="Ozouf-Costaz C."/>
            <person name="Bernot A."/>
            <person name="Nicaud S."/>
            <person name="Jaffe D."/>
            <person name="Fisher S."/>
            <person name="Lutfalla G."/>
            <person name="Dossat C."/>
            <person name="Segurens B."/>
            <person name="Dasilva C."/>
            <person name="Salanoubat M."/>
            <person name="Levy M."/>
            <person name="Boudet N."/>
            <person name="Castellano S."/>
            <person name="Anthouard V."/>
            <person name="Jubin C."/>
            <person name="Castelli V."/>
            <person name="Katinka M."/>
            <person name="Vacherie B."/>
            <person name="Biemont C."/>
            <person name="Skalli Z."/>
            <person name="Cattolico L."/>
            <person name="Poulain J."/>
            <person name="De Berardinis V."/>
            <person name="Cruaud C."/>
            <person name="Duprat S."/>
            <person name="Brottier P."/>
            <person name="Coutanceau J.-P."/>
            <person name="Gouzy J."/>
            <person name="Parra G."/>
            <person name="Lardier G."/>
            <person name="Chapple C."/>
            <person name="McKernan K.J."/>
            <person name="McEwan P."/>
            <person name="Bosak S."/>
            <person name="Kellis M."/>
            <person name="Volff J.-N."/>
            <person name="Guigo R."/>
            <person name="Zody M.C."/>
            <person name="Mesirov J."/>
            <person name="Lindblad-Toh K."/>
            <person name="Birren B."/>
            <person name="Nusbaum C."/>
            <person name="Kahn D."/>
            <person name="Robinson-Rechavi M."/>
            <person name="Laudet V."/>
            <person name="Schachter V."/>
            <person name="Quetier F."/>
            <person name="Saurin W."/>
            <person name="Scarpelli C."/>
            <person name="Wincker P."/>
            <person name="Lander E.S."/>
            <person name="Weissenbach J."/>
            <person name="Roest Crollius H."/>
        </authorList>
    </citation>
    <scope>NUCLEOTIDE SEQUENCE [LARGE SCALE GENOMIC DNA]</scope>
</reference>
<evidence type="ECO:0000313" key="2">
    <source>
        <dbReference type="EMBL" id="CAF91182.1"/>
    </source>
</evidence>
<sequence length="266" mass="30735">ITIRLGRALKKGEYRVKVYQLLVNESEPCKFLVDTVFAKGMTVRQSKEELLPLLKEQCKLDLNIDRVRLRKKTWKNPGTVFLDYHVYEEDISISSNWEVFLEVLSESEKMKSMSQLAVLTRRWSPSTMKLGPFQEVILENSSVDELKEKLSEMSDISLENLDFAKGRGTFPCDISVLEIQQDLDWNPKVSTLNVWPLYICDDGAVVFYRSSTEEPMELSEDERNELMKRESSRLLKTGHRVSYSPRKEKALKIYLDGGPTKDPGQD</sequence>
<dbReference type="AlphaFoldDB" id="Q4T7F0"/>
<protein>
    <submittedName>
        <fullName evidence="2">(spotted green pufferfish) hypothetical protein</fullName>
    </submittedName>
</protein>
<feature type="domain" description="Ubiquitin carboxyl-terminal hydrolase 47 C-terminal" evidence="1">
    <location>
        <begin position="15"/>
        <end position="254"/>
    </location>
</feature>
<accession>Q4T7F0</accession>
<organism evidence="2">
    <name type="scientific">Tetraodon nigroviridis</name>
    <name type="common">Spotted green pufferfish</name>
    <name type="synonym">Chelonodon nigroviridis</name>
    <dbReference type="NCBI Taxonomy" id="99883"/>
    <lineage>
        <taxon>Eukaryota</taxon>
        <taxon>Metazoa</taxon>
        <taxon>Chordata</taxon>
        <taxon>Craniata</taxon>
        <taxon>Vertebrata</taxon>
        <taxon>Euteleostomi</taxon>
        <taxon>Actinopterygii</taxon>
        <taxon>Neopterygii</taxon>
        <taxon>Teleostei</taxon>
        <taxon>Neoteleostei</taxon>
        <taxon>Acanthomorphata</taxon>
        <taxon>Eupercaria</taxon>
        <taxon>Tetraodontiformes</taxon>
        <taxon>Tetradontoidea</taxon>
        <taxon>Tetraodontidae</taxon>
        <taxon>Tetraodon</taxon>
    </lineage>
</organism>
<dbReference type="KEGG" id="tng:GSTEN00005752G001"/>
<feature type="non-terminal residue" evidence="2">
    <location>
        <position position="1"/>
    </location>
</feature>
<dbReference type="InterPro" id="IPR045578">
    <property type="entry name" value="USP47_C"/>
</dbReference>